<dbReference type="Proteomes" id="UP000017980">
    <property type="component" value="Unassembled WGS sequence"/>
</dbReference>
<sequence length="110" mass="13129">MKETLCYQLYETINSTKMIKLFVENVETGEKQRVEDYIISFNYKNDISYLNLSKSNVKDCYDEQGNFLNFEYEPIIDLEIADNEIKEVEISKYRILIKTKLFIIAFTEKI</sequence>
<comment type="caution">
    <text evidence="1">The sequence shown here is derived from an EMBL/GenBank/DDBJ whole genome shotgun (WGS) entry which is preliminary data.</text>
</comment>
<dbReference type="EMBL" id="CBBD010000025">
    <property type="protein sequence ID" value="CDA09827.1"/>
    <property type="molecule type" value="Genomic_DNA"/>
</dbReference>
<dbReference type="RefSeq" id="WP_022071240.1">
    <property type="nucleotide sequence ID" value="NZ_HF999321.1"/>
</dbReference>
<name>R5XZD6_9FIRM</name>
<proteinExistence type="predicted"/>
<evidence type="ECO:0000313" key="2">
    <source>
        <dbReference type="Proteomes" id="UP000017980"/>
    </source>
</evidence>
<organism evidence="1 2">
    <name type="scientific">Intestinibacter bartlettii CAG:1329</name>
    <dbReference type="NCBI Taxonomy" id="1263063"/>
    <lineage>
        <taxon>Bacteria</taxon>
        <taxon>Bacillati</taxon>
        <taxon>Bacillota</taxon>
        <taxon>Clostridia</taxon>
        <taxon>Peptostreptococcales</taxon>
        <taxon>Peptostreptococcaceae</taxon>
        <taxon>Intestinibacter</taxon>
    </lineage>
</organism>
<accession>R5XZD6</accession>
<reference evidence="1" key="1">
    <citation type="submission" date="2012-11" db="EMBL/GenBank/DDBJ databases">
        <title>Dependencies among metagenomic species, viruses, plasmids and units of genetic variation.</title>
        <authorList>
            <person name="Nielsen H.B."/>
            <person name="Almeida M."/>
            <person name="Juncker A.S."/>
            <person name="Rasmussen S."/>
            <person name="Li J."/>
            <person name="Sunagawa S."/>
            <person name="Plichta D."/>
            <person name="Gautier L."/>
            <person name="Le Chatelier E."/>
            <person name="Peletier E."/>
            <person name="Bonde I."/>
            <person name="Nielsen T."/>
            <person name="Manichanh C."/>
            <person name="Arumugam M."/>
            <person name="Batto J."/>
            <person name="Santos M.B.Q.D."/>
            <person name="Blom N."/>
            <person name="Borruel N."/>
            <person name="Burgdorf K.S."/>
            <person name="Boumezbeur F."/>
            <person name="Casellas F."/>
            <person name="Dore J."/>
            <person name="Guarner F."/>
            <person name="Hansen T."/>
            <person name="Hildebrand F."/>
            <person name="Kaas R.S."/>
            <person name="Kennedy S."/>
            <person name="Kristiansen K."/>
            <person name="Kultima J.R."/>
            <person name="Leonard P."/>
            <person name="Levenez F."/>
            <person name="Lund O."/>
            <person name="Moumen B."/>
            <person name="Le Paslier D."/>
            <person name="Pons N."/>
            <person name="Pedersen O."/>
            <person name="Prifti E."/>
            <person name="Qin J."/>
            <person name="Raes J."/>
            <person name="Tap J."/>
            <person name="Tims S."/>
            <person name="Ussery D.W."/>
            <person name="Yamada T."/>
            <person name="MetaHit consortium"/>
            <person name="Renault P."/>
            <person name="Sicheritz-Ponten T."/>
            <person name="Bork P."/>
            <person name="Wang J."/>
            <person name="Brunak S."/>
            <person name="Ehrlich S.D."/>
        </authorList>
    </citation>
    <scope>NUCLEOTIDE SEQUENCE [LARGE SCALE GENOMIC DNA]</scope>
</reference>
<gene>
    <name evidence="1" type="ORF">BN488_00880</name>
</gene>
<evidence type="ECO:0000313" key="1">
    <source>
        <dbReference type="EMBL" id="CDA09827.1"/>
    </source>
</evidence>
<dbReference type="AlphaFoldDB" id="R5XZD6"/>
<protein>
    <submittedName>
        <fullName evidence="1">Uncharacterized protein</fullName>
    </submittedName>
</protein>